<dbReference type="InterPro" id="IPR003593">
    <property type="entry name" value="AAA+_ATPase"/>
</dbReference>
<dbReference type="Proteomes" id="UP000431092">
    <property type="component" value="Unassembled WGS sequence"/>
</dbReference>
<reference evidence="7 8" key="1">
    <citation type="submission" date="2019-11" db="EMBL/GenBank/DDBJ databases">
        <title>Whole genome sequencing identifies a novel species of the genus Arsenicicoccus isolated from human blood.</title>
        <authorList>
            <person name="Jeong J.H."/>
            <person name="Kweon O.J."/>
            <person name="Kim H.R."/>
            <person name="Kim T.-H."/>
            <person name="Ha S.-M."/>
            <person name="Lee M.-K."/>
        </authorList>
    </citation>
    <scope>NUCLEOTIDE SEQUENCE [LARGE SCALE GENOMIC DNA]</scope>
    <source>
        <strain evidence="7 8">MKL-02</strain>
    </source>
</reference>
<dbReference type="GO" id="GO:0005524">
    <property type="term" value="F:ATP binding"/>
    <property type="evidence" value="ECO:0007669"/>
    <property type="project" value="UniProtKB-KW"/>
</dbReference>
<name>A0A6I3IAY7_9MICO</name>
<evidence type="ECO:0000259" key="6">
    <source>
        <dbReference type="PROSITE" id="PS50893"/>
    </source>
</evidence>
<comment type="caution">
    <text evidence="7">The sequence shown here is derived from an EMBL/GenBank/DDBJ whole genome shotgun (WGS) entry which is preliminary data.</text>
</comment>
<feature type="region of interest" description="Disordered" evidence="5">
    <location>
        <begin position="249"/>
        <end position="304"/>
    </location>
</feature>
<dbReference type="GO" id="GO:0016887">
    <property type="term" value="F:ATP hydrolysis activity"/>
    <property type="evidence" value="ECO:0007669"/>
    <property type="project" value="InterPro"/>
</dbReference>
<comment type="similarity">
    <text evidence="1">Belongs to the ABC transporter superfamily.</text>
</comment>
<evidence type="ECO:0000256" key="4">
    <source>
        <dbReference type="ARBA" id="ARBA00022840"/>
    </source>
</evidence>
<gene>
    <name evidence="7" type="ORF">GGG17_05285</name>
</gene>
<dbReference type="PANTHER" id="PTHR42734">
    <property type="entry name" value="METAL TRANSPORT SYSTEM ATP-BINDING PROTEIN TM_0124-RELATED"/>
    <property type="match status" value="1"/>
</dbReference>
<dbReference type="Pfam" id="PF00005">
    <property type="entry name" value="ABC_tran"/>
    <property type="match status" value="1"/>
</dbReference>
<protein>
    <submittedName>
        <fullName evidence="7">ATP-binding cassette domain-containing protein</fullName>
    </submittedName>
</protein>
<evidence type="ECO:0000313" key="8">
    <source>
        <dbReference type="Proteomes" id="UP000431092"/>
    </source>
</evidence>
<evidence type="ECO:0000256" key="2">
    <source>
        <dbReference type="ARBA" id="ARBA00022448"/>
    </source>
</evidence>
<evidence type="ECO:0000313" key="7">
    <source>
        <dbReference type="EMBL" id="MTB71388.1"/>
    </source>
</evidence>
<dbReference type="EMBL" id="WLVL01000019">
    <property type="protein sequence ID" value="MTB71388.1"/>
    <property type="molecule type" value="Genomic_DNA"/>
</dbReference>
<feature type="domain" description="ABC transporter" evidence="6">
    <location>
        <begin position="14"/>
        <end position="248"/>
    </location>
</feature>
<dbReference type="PANTHER" id="PTHR42734:SF5">
    <property type="entry name" value="IRON TRANSPORT SYSTEM ATP-BINDING PROTEIN HI_0361-RELATED"/>
    <property type="match status" value="1"/>
</dbReference>
<dbReference type="SMART" id="SM00382">
    <property type="entry name" value="AAA"/>
    <property type="match status" value="1"/>
</dbReference>
<accession>A0A6I3IAY7</accession>
<keyword evidence="4 7" id="KW-0067">ATP-binding</keyword>
<sequence length="304" mass="32280">MTTPRADDTGAPVIRLRSASFGYADRAVVSGADLTVRPGEALALLGPNGCGKSTLVKGLLGLNDHLGGEVELFGTPLARFHRRSRIGYVPQRHTLSSSVSATVREIVATGRLPHQGLLARLGARDRQIMDQALDVVGLTDQTRQDVSTLSGGQQRRVLIARALAGEPDALVMDEPTAGVDVANQRLLTTVLQRLRDRGVGLLIVTHEVEALTPVLDRIVHMSAGRITFDGSVAEFEQARRADVLALGDPHHHHHEDEDHAPGDGRPPAPWVHRAGVGASGIRREAAPAIGAGGPARATRRGQDG</sequence>
<dbReference type="SUPFAM" id="SSF52540">
    <property type="entry name" value="P-loop containing nucleoside triphosphate hydrolases"/>
    <property type="match status" value="1"/>
</dbReference>
<dbReference type="InterPro" id="IPR017871">
    <property type="entry name" value="ABC_transporter-like_CS"/>
</dbReference>
<keyword evidence="8" id="KW-1185">Reference proteome</keyword>
<dbReference type="Gene3D" id="3.40.50.300">
    <property type="entry name" value="P-loop containing nucleotide triphosphate hydrolases"/>
    <property type="match status" value="1"/>
</dbReference>
<dbReference type="AlphaFoldDB" id="A0A6I3IAY7"/>
<evidence type="ECO:0000256" key="1">
    <source>
        <dbReference type="ARBA" id="ARBA00005417"/>
    </source>
</evidence>
<evidence type="ECO:0000256" key="5">
    <source>
        <dbReference type="SAM" id="MobiDB-lite"/>
    </source>
</evidence>
<dbReference type="InterPro" id="IPR003439">
    <property type="entry name" value="ABC_transporter-like_ATP-bd"/>
</dbReference>
<keyword evidence="3" id="KW-0547">Nucleotide-binding</keyword>
<dbReference type="RefSeq" id="WP_311966441.1">
    <property type="nucleotide sequence ID" value="NZ_WLVL01000019.1"/>
</dbReference>
<dbReference type="PROSITE" id="PS00211">
    <property type="entry name" value="ABC_TRANSPORTER_1"/>
    <property type="match status" value="1"/>
</dbReference>
<dbReference type="InterPro" id="IPR050153">
    <property type="entry name" value="Metal_Ion_Import_ABC"/>
</dbReference>
<dbReference type="InterPro" id="IPR027417">
    <property type="entry name" value="P-loop_NTPase"/>
</dbReference>
<keyword evidence="2" id="KW-0813">Transport</keyword>
<dbReference type="PROSITE" id="PS50893">
    <property type="entry name" value="ABC_TRANSPORTER_2"/>
    <property type="match status" value="1"/>
</dbReference>
<proteinExistence type="inferred from homology"/>
<evidence type="ECO:0000256" key="3">
    <source>
        <dbReference type="ARBA" id="ARBA00022741"/>
    </source>
</evidence>
<organism evidence="7 8">
    <name type="scientific">Arsenicicoccus cauae</name>
    <dbReference type="NCBI Taxonomy" id="2663847"/>
    <lineage>
        <taxon>Bacteria</taxon>
        <taxon>Bacillati</taxon>
        <taxon>Actinomycetota</taxon>
        <taxon>Actinomycetes</taxon>
        <taxon>Micrococcales</taxon>
        <taxon>Intrasporangiaceae</taxon>
        <taxon>Arsenicicoccus</taxon>
    </lineage>
</organism>